<evidence type="ECO:0000256" key="1">
    <source>
        <dbReference type="ARBA" id="ARBA00023242"/>
    </source>
</evidence>
<dbReference type="PANTHER" id="PTHR23110">
    <property type="entry name" value="BTB DOMAIN TRANSCRIPTION FACTOR"/>
    <property type="match status" value="1"/>
</dbReference>
<reference evidence="3 4" key="2">
    <citation type="submission" date="2019-01" db="EMBL/GenBank/DDBJ databases">
        <title>The decoding of complex shrimp genome reveals the adaptation for benthos swimmer, frequently molting mechanism and breeding impact on genome.</title>
        <authorList>
            <person name="Sun Y."/>
            <person name="Gao Y."/>
            <person name="Yu Y."/>
        </authorList>
    </citation>
    <scope>NUCLEOTIDE SEQUENCE [LARGE SCALE GENOMIC DNA]</scope>
    <source>
        <tissue evidence="3">Muscle</tissue>
    </source>
</reference>
<comment type="caution">
    <text evidence="3">The sequence shown here is derived from an EMBL/GenBank/DDBJ whole genome shotgun (WGS) entry which is preliminary data.</text>
</comment>
<evidence type="ECO:0000259" key="2">
    <source>
        <dbReference type="PROSITE" id="PS50097"/>
    </source>
</evidence>
<accession>A0A3R7N5J8</accession>
<protein>
    <submittedName>
        <fullName evidence="3">Broad complex</fullName>
    </submittedName>
</protein>
<keyword evidence="4" id="KW-1185">Reference proteome</keyword>
<dbReference type="InterPro" id="IPR011333">
    <property type="entry name" value="SKP1/BTB/POZ_sf"/>
</dbReference>
<dbReference type="Proteomes" id="UP000283509">
    <property type="component" value="Unassembled WGS sequence"/>
</dbReference>
<feature type="domain" description="BTB" evidence="2">
    <location>
        <begin position="30"/>
        <end position="95"/>
    </location>
</feature>
<dbReference type="SMART" id="SM00225">
    <property type="entry name" value="BTB"/>
    <property type="match status" value="1"/>
</dbReference>
<dbReference type="PROSITE" id="PS50097">
    <property type="entry name" value="BTB"/>
    <property type="match status" value="1"/>
</dbReference>
<dbReference type="Gene3D" id="3.30.710.10">
    <property type="entry name" value="Potassium Channel Kv1.1, Chain A"/>
    <property type="match status" value="1"/>
</dbReference>
<dbReference type="SUPFAM" id="SSF54695">
    <property type="entry name" value="POZ domain"/>
    <property type="match status" value="1"/>
</dbReference>
<organism evidence="3 4">
    <name type="scientific">Penaeus vannamei</name>
    <name type="common">Whiteleg shrimp</name>
    <name type="synonym">Litopenaeus vannamei</name>
    <dbReference type="NCBI Taxonomy" id="6689"/>
    <lineage>
        <taxon>Eukaryota</taxon>
        <taxon>Metazoa</taxon>
        <taxon>Ecdysozoa</taxon>
        <taxon>Arthropoda</taxon>
        <taxon>Crustacea</taxon>
        <taxon>Multicrustacea</taxon>
        <taxon>Malacostraca</taxon>
        <taxon>Eumalacostraca</taxon>
        <taxon>Eucarida</taxon>
        <taxon>Decapoda</taxon>
        <taxon>Dendrobranchiata</taxon>
        <taxon>Penaeoidea</taxon>
        <taxon>Penaeidae</taxon>
        <taxon>Penaeus</taxon>
    </lineage>
</organism>
<evidence type="ECO:0000313" key="3">
    <source>
        <dbReference type="EMBL" id="ROT77866.1"/>
    </source>
</evidence>
<name>A0A3R7N5J8_PENVA</name>
<dbReference type="PANTHER" id="PTHR23110:SF98">
    <property type="entry name" value="PRE-LOLA-G, ISOFORM C-RELATED"/>
    <property type="match status" value="1"/>
</dbReference>
<dbReference type="EMBL" id="QCYY01001463">
    <property type="protein sequence ID" value="ROT77866.1"/>
    <property type="molecule type" value="Genomic_DNA"/>
</dbReference>
<evidence type="ECO:0000313" key="4">
    <source>
        <dbReference type="Proteomes" id="UP000283509"/>
    </source>
</evidence>
<dbReference type="Pfam" id="PF00651">
    <property type="entry name" value="BTB"/>
    <property type="match status" value="1"/>
</dbReference>
<reference evidence="3 4" key="1">
    <citation type="submission" date="2018-04" db="EMBL/GenBank/DDBJ databases">
        <authorList>
            <person name="Zhang X."/>
            <person name="Yuan J."/>
            <person name="Li F."/>
            <person name="Xiang J."/>
        </authorList>
    </citation>
    <scope>NUCLEOTIDE SEQUENCE [LARGE SCALE GENOMIC DNA]</scope>
    <source>
        <tissue evidence="3">Muscle</tissue>
    </source>
</reference>
<dbReference type="InterPro" id="IPR000210">
    <property type="entry name" value="BTB/POZ_dom"/>
</dbReference>
<dbReference type="OrthoDB" id="6105938at2759"/>
<dbReference type="GO" id="GO:0005634">
    <property type="term" value="C:nucleus"/>
    <property type="evidence" value="ECO:0007669"/>
    <property type="project" value="TreeGrafter"/>
</dbReference>
<dbReference type="InterPro" id="IPR051095">
    <property type="entry name" value="Dros_DevTransReg"/>
</dbReference>
<keyword evidence="1" id="KW-0539">Nucleus</keyword>
<proteinExistence type="predicted"/>
<gene>
    <name evidence="3" type="ORF">C7M84_003423</name>
</gene>
<dbReference type="GO" id="GO:0006357">
    <property type="term" value="P:regulation of transcription by RNA polymerase II"/>
    <property type="evidence" value="ECO:0007669"/>
    <property type="project" value="TreeGrafter"/>
</dbReference>
<dbReference type="AlphaFoldDB" id="A0A3R7N5J8"/>
<dbReference type="CDD" id="cd18315">
    <property type="entry name" value="BTB_POZ_BAB-like"/>
    <property type="match status" value="1"/>
</dbReference>
<sequence>MEELVHLKWNTHHSTFTENLSNLRDKQVFTDVTISCGDQFYPAHRLVLSACSSFFARALSVATCRSPVLLLHGIEQSTLEQLLVFMYDGEVTISHSNLPSLLKAARWLGITGLQSPFNSCNISPSILSNVLHSATARATLPTTTANSRPFQGEPLRSVILLVPMLPAVAGGWSLPRDISGSCCSSELSGRRLSCVTGCLADAGQCCPALLGLLLALPSRRRSGSGTFCGAFFTPFLSSWTAPASTTEDGHFPAWYQASGQLTCLLRTLRSTSATAAGWPQWRQRNPFHLEIKSVSFLVQRDGYKYATTAEPPAHLIAVVDS</sequence>